<evidence type="ECO:0000256" key="2">
    <source>
        <dbReference type="ARBA" id="ARBA00003924"/>
    </source>
</evidence>
<dbReference type="Gene3D" id="3.40.50.9100">
    <property type="entry name" value="Dehydroquinase, class II"/>
    <property type="match status" value="1"/>
</dbReference>
<dbReference type="AlphaFoldDB" id="A0A3S1DMZ5"/>
<dbReference type="NCBIfam" id="NF003804">
    <property type="entry name" value="PRK05395.1-1"/>
    <property type="match status" value="1"/>
</dbReference>
<feature type="binding site" evidence="8 10">
    <location>
        <position position="83"/>
    </location>
    <ligand>
        <name>substrate</name>
    </ligand>
</feature>
<sequence length="148" mass="15971">MRQGKVLVLHGPNLNLLGSRQPEIYGDDTLEDVNNLLREKAVMAGCDITCLQSNHEGELIDAIHAARLDGTQAIIINPAAYTHTSVAILDALNAFDGQVIEVHLSNVHKRETFRHHSYVSLRADGVIAGLGIQGYRAALDAVLAALAE</sequence>
<dbReference type="NCBIfam" id="TIGR01088">
    <property type="entry name" value="aroQ"/>
    <property type="match status" value="1"/>
</dbReference>
<accession>A0A3S1DMZ5</accession>
<feature type="binding site" evidence="8 10">
    <location>
        <position position="77"/>
    </location>
    <ligand>
        <name>substrate</name>
    </ligand>
</feature>
<dbReference type="GO" id="GO:0003855">
    <property type="term" value="F:3-dehydroquinate dehydratase activity"/>
    <property type="evidence" value="ECO:0007669"/>
    <property type="project" value="UniProtKB-UniRule"/>
</dbReference>
<feature type="active site" description="Proton acceptor" evidence="8 9">
    <location>
        <position position="25"/>
    </location>
</feature>
<dbReference type="InterPro" id="IPR036441">
    <property type="entry name" value="DHquinase_II_sf"/>
</dbReference>
<dbReference type="UniPathway" id="UPA00053">
    <property type="reaction ID" value="UER00086"/>
</dbReference>
<evidence type="ECO:0000256" key="9">
    <source>
        <dbReference type="PIRSR" id="PIRSR001399-1"/>
    </source>
</evidence>
<dbReference type="GO" id="GO:0008652">
    <property type="term" value="P:amino acid biosynthetic process"/>
    <property type="evidence" value="ECO:0007669"/>
    <property type="project" value="UniProtKB-KW"/>
</dbReference>
<evidence type="ECO:0000256" key="4">
    <source>
        <dbReference type="ARBA" id="ARBA00011037"/>
    </source>
</evidence>
<comment type="pathway">
    <text evidence="3 8">Metabolic intermediate biosynthesis; chorismate biosynthesis; chorismate from D-erythrose 4-phosphate and phosphoenolpyruvate: step 3/7.</text>
</comment>
<feature type="binding site" evidence="8 10">
    <location>
        <position position="114"/>
    </location>
    <ligand>
        <name>substrate</name>
    </ligand>
</feature>
<dbReference type="NCBIfam" id="NF003805">
    <property type="entry name" value="PRK05395.1-2"/>
    <property type="match status" value="1"/>
</dbReference>
<evidence type="ECO:0000256" key="6">
    <source>
        <dbReference type="ARBA" id="ARBA00012060"/>
    </source>
</evidence>
<name>A0A3S1DMZ5_9GAMM</name>
<dbReference type="GO" id="GO:0009423">
    <property type="term" value="P:chorismate biosynthetic process"/>
    <property type="evidence" value="ECO:0007669"/>
    <property type="project" value="UniProtKB-UniRule"/>
</dbReference>
<proteinExistence type="inferred from homology"/>
<keyword evidence="7 8" id="KW-0456">Lyase</keyword>
<comment type="catalytic activity">
    <reaction evidence="1 8">
        <text>3-dehydroquinate = 3-dehydroshikimate + H2O</text>
        <dbReference type="Rhea" id="RHEA:21096"/>
        <dbReference type="ChEBI" id="CHEBI:15377"/>
        <dbReference type="ChEBI" id="CHEBI:16630"/>
        <dbReference type="ChEBI" id="CHEBI:32364"/>
        <dbReference type="EC" id="4.2.1.10"/>
    </reaction>
</comment>
<dbReference type="SUPFAM" id="SSF52304">
    <property type="entry name" value="Type II 3-dehydroquinate dehydratase"/>
    <property type="match status" value="1"/>
</dbReference>
<evidence type="ECO:0000256" key="3">
    <source>
        <dbReference type="ARBA" id="ARBA00004902"/>
    </source>
</evidence>
<dbReference type="GO" id="GO:0009073">
    <property type="term" value="P:aromatic amino acid family biosynthetic process"/>
    <property type="evidence" value="ECO:0007669"/>
    <property type="project" value="UniProtKB-KW"/>
</dbReference>
<dbReference type="OrthoDB" id="9790793at2"/>
<dbReference type="Pfam" id="PF01220">
    <property type="entry name" value="DHquinase_II"/>
    <property type="match status" value="1"/>
</dbReference>
<dbReference type="EC" id="4.2.1.10" evidence="6 8"/>
<gene>
    <name evidence="8 12" type="primary">aroQ</name>
    <name evidence="12" type="ORF">ELY33_10380</name>
</gene>
<evidence type="ECO:0000256" key="5">
    <source>
        <dbReference type="ARBA" id="ARBA00011193"/>
    </source>
</evidence>
<dbReference type="PANTHER" id="PTHR21272:SF3">
    <property type="entry name" value="CATABOLIC 3-DEHYDROQUINASE"/>
    <property type="match status" value="1"/>
</dbReference>
<evidence type="ECO:0000313" key="12">
    <source>
        <dbReference type="EMBL" id="RUR30213.1"/>
    </source>
</evidence>
<feature type="binding site" evidence="8 10">
    <location>
        <position position="90"/>
    </location>
    <ligand>
        <name>substrate</name>
    </ligand>
</feature>
<feature type="binding site" evidence="8 10">
    <location>
        <begin position="104"/>
        <end position="105"/>
    </location>
    <ligand>
        <name>substrate</name>
    </ligand>
</feature>
<dbReference type="GO" id="GO:0019631">
    <property type="term" value="P:quinate catabolic process"/>
    <property type="evidence" value="ECO:0007669"/>
    <property type="project" value="TreeGrafter"/>
</dbReference>
<keyword evidence="8" id="KW-0057">Aromatic amino acid biosynthesis</keyword>
<dbReference type="PANTHER" id="PTHR21272">
    <property type="entry name" value="CATABOLIC 3-DEHYDROQUINASE"/>
    <property type="match status" value="1"/>
</dbReference>
<keyword evidence="13" id="KW-1185">Reference proteome</keyword>
<protein>
    <recommendedName>
        <fullName evidence="6 8">3-dehydroquinate dehydratase</fullName>
        <shortName evidence="8">3-dehydroquinase</shortName>
        <ecNumber evidence="6 8">4.2.1.10</ecNumber>
    </recommendedName>
    <alternativeName>
        <fullName evidence="8">Type II DHQase</fullName>
    </alternativeName>
</protein>
<dbReference type="HAMAP" id="MF_00169">
    <property type="entry name" value="AroQ"/>
    <property type="match status" value="1"/>
</dbReference>
<dbReference type="Proteomes" id="UP000287336">
    <property type="component" value="Unassembled WGS sequence"/>
</dbReference>
<comment type="function">
    <text evidence="2 8">Catalyzes a trans-dehydration via an enolate intermediate.</text>
</comment>
<dbReference type="CDD" id="cd00466">
    <property type="entry name" value="DHQase_II"/>
    <property type="match status" value="1"/>
</dbReference>
<evidence type="ECO:0000256" key="7">
    <source>
        <dbReference type="ARBA" id="ARBA00023239"/>
    </source>
</evidence>
<evidence type="ECO:0000256" key="8">
    <source>
        <dbReference type="HAMAP-Rule" id="MF_00169"/>
    </source>
</evidence>
<comment type="similarity">
    <text evidence="4 8">Belongs to the type-II 3-dehydroquinase family.</text>
</comment>
<organism evidence="12 13">
    <name type="scientific">Vreelandella andesensis</name>
    <dbReference type="NCBI Taxonomy" id="447567"/>
    <lineage>
        <taxon>Bacteria</taxon>
        <taxon>Pseudomonadati</taxon>
        <taxon>Pseudomonadota</taxon>
        <taxon>Gammaproteobacteria</taxon>
        <taxon>Oceanospirillales</taxon>
        <taxon>Halomonadaceae</taxon>
        <taxon>Vreelandella</taxon>
    </lineage>
</organism>
<evidence type="ECO:0000313" key="13">
    <source>
        <dbReference type="Proteomes" id="UP000287336"/>
    </source>
</evidence>
<dbReference type="InterPro" id="IPR018509">
    <property type="entry name" value="DHquinase_II_CS"/>
</dbReference>
<dbReference type="PROSITE" id="PS01029">
    <property type="entry name" value="DEHYDROQUINASE_II"/>
    <property type="match status" value="1"/>
</dbReference>
<evidence type="ECO:0000256" key="11">
    <source>
        <dbReference type="PIRSR" id="PIRSR001399-3"/>
    </source>
</evidence>
<comment type="caution">
    <text evidence="12">The sequence shown here is derived from an EMBL/GenBank/DDBJ whole genome shotgun (WGS) entry which is preliminary data.</text>
</comment>
<dbReference type="NCBIfam" id="NF003807">
    <property type="entry name" value="PRK05395.1-4"/>
    <property type="match status" value="1"/>
</dbReference>
<dbReference type="EMBL" id="RZHG01000019">
    <property type="protein sequence ID" value="RUR30213.1"/>
    <property type="molecule type" value="Genomic_DNA"/>
</dbReference>
<dbReference type="RefSeq" id="WP_126947719.1">
    <property type="nucleotide sequence ID" value="NZ_RZHG01000019.1"/>
</dbReference>
<dbReference type="PIRSF" id="PIRSF001399">
    <property type="entry name" value="DHquinase_II"/>
    <property type="match status" value="1"/>
</dbReference>
<reference evidence="12 13" key="1">
    <citation type="submission" date="2018-12" db="EMBL/GenBank/DDBJ databases">
        <title>three novel Halomonas strain isolated from plants.</title>
        <authorList>
            <person name="Sun C."/>
        </authorList>
    </citation>
    <scope>NUCLEOTIDE SEQUENCE [LARGE SCALE GENOMIC DNA]</scope>
    <source>
        <strain evidence="12 13">DSM 19434</strain>
    </source>
</reference>
<comment type="subunit">
    <text evidence="5 8">Homododecamer.</text>
</comment>
<feature type="active site" description="Proton donor" evidence="8 9">
    <location>
        <position position="103"/>
    </location>
</feature>
<evidence type="ECO:0000256" key="10">
    <source>
        <dbReference type="PIRSR" id="PIRSR001399-2"/>
    </source>
</evidence>
<evidence type="ECO:0000256" key="1">
    <source>
        <dbReference type="ARBA" id="ARBA00001864"/>
    </source>
</evidence>
<feature type="site" description="Transition state stabilizer" evidence="8 11">
    <location>
        <position position="20"/>
    </location>
</feature>
<dbReference type="NCBIfam" id="NF003806">
    <property type="entry name" value="PRK05395.1-3"/>
    <property type="match status" value="1"/>
</dbReference>
<dbReference type="InterPro" id="IPR001874">
    <property type="entry name" value="DHquinase_II"/>
</dbReference>
<keyword evidence="8" id="KW-0028">Amino-acid biosynthesis</keyword>